<dbReference type="PROSITE" id="PS50158">
    <property type="entry name" value="ZF_CCHC"/>
    <property type="match status" value="1"/>
</dbReference>
<dbReference type="Gene3D" id="4.10.60.10">
    <property type="entry name" value="Zinc finger, CCHC-type"/>
    <property type="match status" value="1"/>
</dbReference>
<dbReference type="GO" id="GO:0003676">
    <property type="term" value="F:nucleic acid binding"/>
    <property type="evidence" value="ECO:0007669"/>
    <property type="project" value="InterPro"/>
</dbReference>
<keyword evidence="1" id="KW-0863">Zinc-finger</keyword>
<keyword evidence="1" id="KW-0479">Metal-binding</keyword>
<proteinExistence type="predicted"/>
<name>A0AAV0XYJ5_9HEMI</name>
<evidence type="ECO:0000259" key="2">
    <source>
        <dbReference type="PROSITE" id="PS50158"/>
    </source>
</evidence>
<protein>
    <recommendedName>
        <fullName evidence="2">CCHC-type domain-containing protein</fullName>
    </recommendedName>
</protein>
<dbReference type="GO" id="GO:0008270">
    <property type="term" value="F:zinc ion binding"/>
    <property type="evidence" value="ECO:0007669"/>
    <property type="project" value="UniProtKB-KW"/>
</dbReference>
<dbReference type="AlphaFoldDB" id="A0AAV0XYJ5"/>
<evidence type="ECO:0000313" key="3">
    <source>
        <dbReference type="EMBL" id="CAI6373744.1"/>
    </source>
</evidence>
<comment type="caution">
    <text evidence="3">The sequence shown here is derived from an EMBL/GenBank/DDBJ whole genome shotgun (WGS) entry which is preliminary data.</text>
</comment>
<gene>
    <name evidence="3" type="ORF">MEUPH1_LOCUS27448</name>
</gene>
<evidence type="ECO:0000313" key="4">
    <source>
        <dbReference type="Proteomes" id="UP001160148"/>
    </source>
</evidence>
<organism evidence="3 4">
    <name type="scientific">Macrosiphum euphorbiae</name>
    <name type="common">potato aphid</name>
    <dbReference type="NCBI Taxonomy" id="13131"/>
    <lineage>
        <taxon>Eukaryota</taxon>
        <taxon>Metazoa</taxon>
        <taxon>Ecdysozoa</taxon>
        <taxon>Arthropoda</taxon>
        <taxon>Hexapoda</taxon>
        <taxon>Insecta</taxon>
        <taxon>Pterygota</taxon>
        <taxon>Neoptera</taxon>
        <taxon>Paraneoptera</taxon>
        <taxon>Hemiptera</taxon>
        <taxon>Sternorrhyncha</taxon>
        <taxon>Aphidomorpha</taxon>
        <taxon>Aphidoidea</taxon>
        <taxon>Aphididae</taxon>
        <taxon>Macrosiphini</taxon>
        <taxon>Macrosiphum</taxon>
    </lineage>
</organism>
<accession>A0AAV0XYJ5</accession>
<feature type="domain" description="CCHC-type" evidence="2">
    <location>
        <begin position="52"/>
        <end position="67"/>
    </location>
</feature>
<sequence>MTPLHKLGPRDSDVVHWVIEAPPNVLAKIENKSIYIGMTRCRCKVHSSSPQCYNCQQYGHTALRCEQKSPTCRKCAGAHDSRTCKAEEVRCANCKGPHKASSATCKERGQVKRSLLRRTDFGTK</sequence>
<dbReference type="InterPro" id="IPR001878">
    <property type="entry name" value="Znf_CCHC"/>
</dbReference>
<keyword evidence="4" id="KW-1185">Reference proteome</keyword>
<evidence type="ECO:0000256" key="1">
    <source>
        <dbReference type="PROSITE-ProRule" id="PRU00047"/>
    </source>
</evidence>
<keyword evidence="1" id="KW-0862">Zinc</keyword>
<reference evidence="3 4" key="1">
    <citation type="submission" date="2023-01" db="EMBL/GenBank/DDBJ databases">
        <authorList>
            <person name="Whitehead M."/>
        </authorList>
    </citation>
    <scope>NUCLEOTIDE SEQUENCE [LARGE SCALE GENOMIC DNA]</scope>
</reference>
<dbReference type="Proteomes" id="UP001160148">
    <property type="component" value="Unassembled WGS sequence"/>
</dbReference>
<dbReference type="EMBL" id="CARXXK010001120">
    <property type="protein sequence ID" value="CAI6373744.1"/>
    <property type="molecule type" value="Genomic_DNA"/>
</dbReference>